<evidence type="ECO:0000313" key="2">
    <source>
        <dbReference type="EnsemblMetazoa" id="AFAF006098-PA"/>
    </source>
</evidence>
<accession>A0A182QA51</accession>
<dbReference type="VEuPathDB" id="VectorBase:AFAF006098"/>
<evidence type="ECO:0000256" key="1">
    <source>
        <dbReference type="SAM" id="MobiDB-lite"/>
    </source>
</evidence>
<dbReference type="Proteomes" id="UP000075886">
    <property type="component" value="Unassembled WGS sequence"/>
</dbReference>
<proteinExistence type="predicted"/>
<dbReference type="EnsemblMetazoa" id="AFAF006098-RA">
    <property type="protein sequence ID" value="AFAF006098-PA"/>
    <property type="gene ID" value="AFAF006098"/>
</dbReference>
<feature type="compositionally biased region" description="Polar residues" evidence="1">
    <location>
        <begin position="174"/>
        <end position="189"/>
    </location>
</feature>
<reference evidence="3" key="1">
    <citation type="submission" date="2014-01" db="EMBL/GenBank/DDBJ databases">
        <title>The Genome Sequence of Anopheles farauti FAR1 (V2).</title>
        <authorList>
            <consortium name="The Broad Institute Genomics Platform"/>
            <person name="Neafsey D.E."/>
            <person name="Besansky N."/>
            <person name="Howell P."/>
            <person name="Walton C."/>
            <person name="Young S.K."/>
            <person name="Zeng Q."/>
            <person name="Gargeya S."/>
            <person name="Fitzgerald M."/>
            <person name="Haas B."/>
            <person name="Abouelleil A."/>
            <person name="Allen A.W."/>
            <person name="Alvarado L."/>
            <person name="Arachchi H.M."/>
            <person name="Berlin A.M."/>
            <person name="Chapman S.B."/>
            <person name="Gainer-Dewar J."/>
            <person name="Goldberg J."/>
            <person name="Griggs A."/>
            <person name="Gujja S."/>
            <person name="Hansen M."/>
            <person name="Howarth C."/>
            <person name="Imamovic A."/>
            <person name="Ireland A."/>
            <person name="Larimer J."/>
            <person name="McCowan C."/>
            <person name="Murphy C."/>
            <person name="Pearson M."/>
            <person name="Poon T.W."/>
            <person name="Priest M."/>
            <person name="Roberts A."/>
            <person name="Saif S."/>
            <person name="Shea T."/>
            <person name="Sisk P."/>
            <person name="Sykes S."/>
            <person name="Wortman J."/>
            <person name="Nusbaum C."/>
            <person name="Birren B."/>
        </authorList>
    </citation>
    <scope>NUCLEOTIDE SEQUENCE [LARGE SCALE GENOMIC DNA]</scope>
    <source>
        <strain evidence="3">FAR1</strain>
    </source>
</reference>
<keyword evidence="3" id="KW-1185">Reference proteome</keyword>
<feature type="region of interest" description="Disordered" evidence="1">
    <location>
        <begin position="283"/>
        <end position="306"/>
    </location>
</feature>
<sequence length="306" mass="30580">MVLGSFPSSTIVCLASTKLAIRLRNAEIAQCRSRKMLWPIVFVAVGLVARDVAGYGNGFNVNQYPQAQVNAWSQACRSFQAQALATQAQQNQFFSNMFPQIQLPPLPFMDLCSQAAFSGASAGASAGTFGHGGAAGVGGFENRFGGNDAGYGGGGGVQGVSVSSSLNGHGQGGTTVTQFGHHGSSTNYIPHSGNQHHGGYQQGGQHGAYGGGSGQGVSVSSFGSNGGGGFATASRFGDSSGGGSSTHYVSNGVGSVSSYGPNGGSFASASRFGGGGHGVAVGSSVSSTSHGNGGGSVQTRVYKQHY</sequence>
<protein>
    <submittedName>
        <fullName evidence="2">Uncharacterized protein</fullName>
    </submittedName>
</protein>
<name>A0A182QA51_9DIPT</name>
<dbReference type="AlphaFoldDB" id="A0A182QA51"/>
<feature type="region of interest" description="Disordered" evidence="1">
    <location>
        <begin position="164"/>
        <end position="215"/>
    </location>
</feature>
<organism evidence="2 3">
    <name type="scientific">Anopheles farauti</name>
    <dbReference type="NCBI Taxonomy" id="69004"/>
    <lineage>
        <taxon>Eukaryota</taxon>
        <taxon>Metazoa</taxon>
        <taxon>Ecdysozoa</taxon>
        <taxon>Arthropoda</taxon>
        <taxon>Hexapoda</taxon>
        <taxon>Insecta</taxon>
        <taxon>Pterygota</taxon>
        <taxon>Neoptera</taxon>
        <taxon>Endopterygota</taxon>
        <taxon>Diptera</taxon>
        <taxon>Nematocera</taxon>
        <taxon>Culicoidea</taxon>
        <taxon>Culicidae</taxon>
        <taxon>Anophelinae</taxon>
        <taxon>Anopheles</taxon>
    </lineage>
</organism>
<reference evidence="2" key="2">
    <citation type="submission" date="2020-05" db="UniProtKB">
        <authorList>
            <consortium name="EnsemblMetazoa"/>
        </authorList>
    </citation>
    <scope>IDENTIFICATION</scope>
    <source>
        <strain evidence="2">FAR1</strain>
    </source>
</reference>
<dbReference type="EMBL" id="AXCN02001526">
    <property type="status" value="NOT_ANNOTATED_CDS"/>
    <property type="molecule type" value="Genomic_DNA"/>
</dbReference>
<dbReference type="STRING" id="69004.A0A182QA51"/>
<feature type="compositionally biased region" description="Gly residues" evidence="1">
    <location>
        <begin position="200"/>
        <end position="215"/>
    </location>
</feature>
<evidence type="ECO:0000313" key="3">
    <source>
        <dbReference type="Proteomes" id="UP000075886"/>
    </source>
</evidence>